<dbReference type="GO" id="GO:0035592">
    <property type="term" value="P:establishment of protein localization to extracellular region"/>
    <property type="evidence" value="ECO:0007669"/>
    <property type="project" value="TreeGrafter"/>
</dbReference>
<dbReference type="PANTHER" id="PTHR12352:SF25">
    <property type="entry name" value="SPARC_OSTEONECTIN, CWCV AND KAZAL LIKE DOMAINS PROTEOGLYCAN 1"/>
    <property type="match status" value="1"/>
</dbReference>
<organism evidence="9 10">
    <name type="scientific">Heterorhabditis bacteriophora</name>
    <name type="common">Entomopathogenic nematode worm</name>
    <dbReference type="NCBI Taxonomy" id="37862"/>
    <lineage>
        <taxon>Eukaryota</taxon>
        <taxon>Metazoa</taxon>
        <taxon>Ecdysozoa</taxon>
        <taxon>Nematoda</taxon>
        <taxon>Chromadorea</taxon>
        <taxon>Rhabditida</taxon>
        <taxon>Rhabditina</taxon>
        <taxon>Rhabditomorpha</taxon>
        <taxon>Strongyloidea</taxon>
        <taxon>Heterorhabditidae</taxon>
        <taxon>Heterorhabditis</taxon>
    </lineage>
</organism>
<dbReference type="InterPro" id="IPR000716">
    <property type="entry name" value="Thyroglobulin_1"/>
</dbReference>
<evidence type="ECO:0000256" key="4">
    <source>
        <dbReference type="ARBA" id="ARBA00022837"/>
    </source>
</evidence>
<feature type="disulfide bond" evidence="7">
    <location>
        <begin position="258"/>
        <end position="278"/>
    </location>
</feature>
<dbReference type="Gene3D" id="1.10.238.10">
    <property type="entry name" value="EF-hand"/>
    <property type="match status" value="1"/>
</dbReference>
<dbReference type="Proteomes" id="UP000095283">
    <property type="component" value="Unplaced"/>
</dbReference>
<dbReference type="PANTHER" id="PTHR12352">
    <property type="entry name" value="SECRETED MODULAR CALCIUM-BINDING PROTEIN"/>
    <property type="match status" value="1"/>
</dbReference>
<keyword evidence="4" id="KW-0106">Calcium</keyword>
<feature type="disulfide bond" evidence="7">
    <location>
        <begin position="221"/>
        <end position="240"/>
    </location>
</feature>
<dbReference type="InterPro" id="IPR018247">
    <property type="entry name" value="EF_Hand_1_Ca_BS"/>
</dbReference>
<keyword evidence="5 7" id="KW-1015">Disulfide bond</keyword>
<reference evidence="10" key="1">
    <citation type="submission" date="2016-11" db="UniProtKB">
        <authorList>
            <consortium name="WormBaseParasite"/>
        </authorList>
    </citation>
    <scope>IDENTIFICATION</scope>
</reference>
<dbReference type="InterPro" id="IPR051950">
    <property type="entry name" value="Dev_reg/Prot_inhib"/>
</dbReference>
<sequence>MAKSLRSKFKRKMRSIARTKKTPKELALLDGAVARRTAYELQNSNPLCVVSACKKSDLCVIKNGKAECIRKHLLNQLAKKHQIHHKNKHRLNVKYEKKGSHLAHGQLGKHNCSRSELLSMGGRLLQWFTDMHGVSGGVDKSLGVHHIACRGDVAWMFEQWDGNSDGMLSKDELLPLESGTERCTSQFIDMCDDIEIDGYISIDEWCDCFSFADNHRHEPPCHKAKHSVNPHIQGVYIPYCDLEGFYRAEQCHEGQCWCVDKYGREFDKSRVQHQLPDCGQYASKLVKDDIANLKTRL</sequence>
<dbReference type="WBParaSite" id="Hba_15446">
    <property type="protein sequence ID" value="Hba_15446"/>
    <property type="gene ID" value="Hba_15446"/>
</dbReference>
<evidence type="ECO:0000256" key="5">
    <source>
        <dbReference type="ARBA" id="ARBA00023157"/>
    </source>
</evidence>
<evidence type="ECO:0000313" key="10">
    <source>
        <dbReference type="WBParaSite" id="Hba_15446"/>
    </source>
</evidence>
<evidence type="ECO:0000256" key="2">
    <source>
        <dbReference type="ARBA" id="ARBA00022525"/>
    </source>
</evidence>
<comment type="caution">
    <text evidence="7">Lacks conserved residue(s) required for the propagation of feature annotation.</text>
</comment>
<evidence type="ECO:0000256" key="1">
    <source>
        <dbReference type="ARBA" id="ARBA00004613"/>
    </source>
</evidence>
<evidence type="ECO:0000256" key="6">
    <source>
        <dbReference type="ARBA" id="ARBA00023180"/>
    </source>
</evidence>
<evidence type="ECO:0000256" key="3">
    <source>
        <dbReference type="ARBA" id="ARBA00022737"/>
    </source>
</evidence>
<dbReference type="AlphaFoldDB" id="A0A1I7XCS9"/>
<evidence type="ECO:0000256" key="7">
    <source>
        <dbReference type="PROSITE-ProRule" id="PRU00500"/>
    </source>
</evidence>
<dbReference type="SUPFAM" id="SSF47473">
    <property type="entry name" value="EF-hand"/>
    <property type="match status" value="1"/>
</dbReference>
<proteinExistence type="predicted"/>
<keyword evidence="3" id="KW-0677">Repeat</keyword>
<dbReference type="Pfam" id="PF00086">
    <property type="entry name" value="Thyroglobulin_1"/>
    <property type="match status" value="1"/>
</dbReference>
<keyword evidence="2" id="KW-0964">Secreted</keyword>
<dbReference type="PROSITE" id="PS00018">
    <property type="entry name" value="EF_HAND_1"/>
    <property type="match status" value="1"/>
</dbReference>
<dbReference type="InterPro" id="IPR011992">
    <property type="entry name" value="EF-hand-dom_pair"/>
</dbReference>
<evidence type="ECO:0000259" key="8">
    <source>
        <dbReference type="PROSITE" id="PS51162"/>
    </source>
</evidence>
<dbReference type="InterPro" id="IPR036857">
    <property type="entry name" value="Thyroglobulin_1_sf"/>
</dbReference>
<dbReference type="GO" id="GO:0005509">
    <property type="term" value="F:calcium ion binding"/>
    <property type="evidence" value="ECO:0007669"/>
    <property type="project" value="InterPro"/>
</dbReference>
<dbReference type="CDD" id="cd00191">
    <property type="entry name" value="TY"/>
    <property type="match status" value="1"/>
</dbReference>
<comment type="subcellular location">
    <subcellularLocation>
        <location evidence="1">Secreted</location>
    </subcellularLocation>
</comment>
<protein>
    <submittedName>
        <fullName evidence="10">Thyroglobulin type-1 domain-containing protein</fullName>
    </submittedName>
</protein>
<dbReference type="SMART" id="SM00211">
    <property type="entry name" value="TY"/>
    <property type="match status" value="1"/>
</dbReference>
<accession>A0A1I7XCS9</accession>
<name>A0A1I7XCS9_HETBA</name>
<dbReference type="PROSITE" id="PS00484">
    <property type="entry name" value="THYROGLOBULIN_1_1"/>
    <property type="match status" value="1"/>
</dbReference>
<keyword evidence="9" id="KW-1185">Reference proteome</keyword>
<dbReference type="PROSITE" id="PS51162">
    <property type="entry name" value="THYROGLOBULIN_1_2"/>
    <property type="match status" value="1"/>
</dbReference>
<keyword evidence="6" id="KW-0325">Glycoprotein</keyword>
<dbReference type="Pfam" id="PF10591">
    <property type="entry name" value="SPARC_Ca_bdg"/>
    <property type="match status" value="1"/>
</dbReference>
<dbReference type="GO" id="GO:0005615">
    <property type="term" value="C:extracellular space"/>
    <property type="evidence" value="ECO:0007669"/>
    <property type="project" value="TreeGrafter"/>
</dbReference>
<dbReference type="Gene3D" id="4.10.800.10">
    <property type="entry name" value="Thyroglobulin type-1"/>
    <property type="match status" value="1"/>
</dbReference>
<feature type="domain" description="Thyroglobulin type-1" evidence="8">
    <location>
        <begin position="218"/>
        <end position="278"/>
    </location>
</feature>
<dbReference type="InterPro" id="IPR019577">
    <property type="entry name" value="SPARC/Testican_Ca-bd-dom"/>
</dbReference>
<dbReference type="SUPFAM" id="SSF57610">
    <property type="entry name" value="Thyroglobulin type-1 domain"/>
    <property type="match status" value="1"/>
</dbReference>
<evidence type="ECO:0000313" key="9">
    <source>
        <dbReference type="Proteomes" id="UP000095283"/>
    </source>
</evidence>